<feature type="transmembrane region" description="Helical" evidence="1">
    <location>
        <begin position="7"/>
        <end position="29"/>
    </location>
</feature>
<dbReference type="PANTHER" id="PTHR30441">
    <property type="entry name" value="DUF748 DOMAIN-CONTAINING PROTEIN"/>
    <property type="match status" value="1"/>
</dbReference>
<evidence type="ECO:0000313" key="3">
    <source>
        <dbReference type="Proteomes" id="UP000226437"/>
    </source>
</evidence>
<organism evidence="2 3">
    <name type="scientific">Neolewinella marina</name>
    <dbReference type="NCBI Taxonomy" id="438751"/>
    <lineage>
        <taxon>Bacteria</taxon>
        <taxon>Pseudomonadati</taxon>
        <taxon>Bacteroidota</taxon>
        <taxon>Saprospiria</taxon>
        <taxon>Saprospirales</taxon>
        <taxon>Lewinellaceae</taxon>
        <taxon>Neolewinella</taxon>
    </lineage>
</organism>
<dbReference type="GO" id="GO:0090313">
    <property type="term" value="P:regulation of protein targeting to membrane"/>
    <property type="evidence" value="ECO:0007669"/>
    <property type="project" value="TreeGrafter"/>
</dbReference>
<evidence type="ECO:0008006" key="4">
    <source>
        <dbReference type="Google" id="ProtNLM"/>
    </source>
</evidence>
<dbReference type="InterPro" id="IPR052894">
    <property type="entry name" value="AsmA-related"/>
</dbReference>
<dbReference type="PANTHER" id="PTHR30441:SF8">
    <property type="entry name" value="DUF748 DOMAIN-CONTAINING PROTEIN"/>
    <property type="match status" value="1"/>
</dbReference>
<keyword evidence="1" id="KW-1133">Transmembrane helix</keyword>
<accession>A0A2G0CHZ0</accession>
<name>A0A2G0CHZ0_9BACT</name>
<reference evidence="2 3" key="1">
    <citation type="submission" date="2017-10" db="EMBL/GenBank/DDBJ databases">
        <title>The draft genome sequence of Lewinella marina KCTC 32374.</title>
        <authorList>
            <person name="Wang K."/>
        </authorList>
    </citation>
    <scope>NUCLEOTIDE SEQUENCE [LARGE SCALE GENOMIC DNA]</scope>
    <source>
        <strain evidence="2 3">MKG-38</strain>
    </source>
</reference>
<evidence type="ECO:0000256" key="1">
    <source>
        <dbReference type="SAM" id="Phobius"/>
    </source>
</evidence>
<proteinExistence type="predicted"/>
<keyword evidence="1" id="KW-0472">Membrane</keyword>
<dbReference type="GO" id="GO:0005886">
    <property type="term" value="C:plasma membrane"/>
    <property type="evidence" value="ECO:0007669"/>
    <property type="project" value="TreeGrafter"/>
</dbReference>
<comment type="caution">
    <text evidence="2">The sequence shown here is derived from an EMBL/GenBank/DDBJ whole genome shotgun (WGS) entry which is preliminary data.</text>
</comment>
<dbReference type="OrthoDB" id="596403at2"/>
<dbReference type="RefSeq" id="WP_099104573.1">
    <property type="nucleotide sequence ID" value="NZ_JAATJF010000001.1"/>
</dbReference>
<sequence length="1042" mass="111597">MTLAKRILIGLAIFLVVVIGVLFLAPVIFKDEIVANVKSALNESLEAEVDFADANVSFLRSFPDIALTVDQYHIVGIDTFAGLPLVSGEQARIDLGFWSVIAGDGNYNIDAVQLDRPDVNLLVLTPELANYLIVPEAETAGAETGEESQALITLDYFEINDGRLVYDDRTTETYVKLTGLNATGEGDFTASVFDVITQARADAFTLQQGGMTYLDEVKMTAGGTVNVDADNFRYTFTDANVTLNELALVMEGSIDLEDNDDILFDLAYRAPANDFRQLWSLIPSAYTEGYERVQTSGTFTLQGTVNGAYNGETETYPAFTVNSEVSNGSVQYPGRPVGITGIDAALEVNSPAADLDRLVVALPRFNFTLGGDPFRGSFRLATPLSDPNVDARLQGTLDLDKWASAIPLEGVSELAGRIVADITADGVRQSALDAGRYAEVKLAGNLLISNLVYDAEDSPPVRIAQARAEFSPQFVDLQQFTATFGRSDFSASGRIDNILAYFSPEQTMRGTLTVRSNYFDAEEWTPATAETTATSPAELHAGQDTTRQAEVFDRFDFDIDAEIAALDYGTYRPTDLRVVGNVKPNRLDIRTAAATLDESSFTASGTINNLFDYTFGEGVLTGNLDLRSGFFNVNDFMSEDASTATAQASSEASAAIPVPRNINLAVNVAADRVQYTDLTMNDVAGKLVVRDGAIVFQDGRANLLGGAMGFNGAYDTAEGDQPIFRFAYDLKNLDFSQAFSALNTFSILAPVGKFISGNFSSELVMEGRLGDDLLPQLSTIDAKGLLRTAQARIASFKPLQVIGTALNVNELKNNATLKDIIAAFSVNDGKVTVDPFSFQLAGINMTLGGTHGLDSDMDYRLRAAVPRALIAGNLVAGTALGALDKLAGQASKLGLNLSPSDTLNLNIALTGTMSNPRAGIDLLGTAGGSGQPTLGETAVNAVRDRLNEELSSRTDSLRGMAETRAQTFRDSLAAQANTQARQLEAQAAERLKGALGIKRDSTATAADSLKLPNVGKDAVDEVKKELEKFNPFKRKKSGGGGQ</sequence>
<evidence type="ECO:0000313" key="2">
    <source>
        <dbReference type="EMBL" id="PHK99594.1"/>
    </source>
</evidence>
<dbReference type="Proteomes" id="UP000226437">
    <property type="component" value="Unassembled WGS sequence"/>
</dbReference>
<keyword evidence="1" id="KW-0812">Transmembrane</keyword>
<gene>
    <name evidence="2" type="ORF">CGL56_00645</name>
</gene>
<protein>
    <recommendedName>
        <fullName evidence="4">AsmA-like C-terminal domain-containing protein</fullName>
    </recommendedName>
</protein>
<dbReference type="EMBL" id="PDLO01000001">
    <property type="protein sequence ID" value="PHK99594.1"/>
    <property type="molecule type" value="Genomic_DNA"/>
</dbReference>
<keyword evidence="3" id="KW-1185">Reference proteome</keyword>
<dbReference type="AlphaFoldDB" id="A0A2G0CHZ0"/>